<accession>A0A139N2D5</accession>
<dbReference type="Gene3D" id="3.30.830.10">
    <property type="entry name" value="Metalloenzyme, LuxS/M16 peptidase-like"/>
    <property type="match status" value="2"/>
</dbReference>
<dbReference type="GO" id="GO:0046872">
    <property type="term" value="F:metal ion binding"/>
    <property type="evidence" value="ECO:0007669"/>
    <property type="project" value="InterPro"/>
</dbReference>
<feature type="domain" description="Peptidase M16 N-terminal" evidence="1">
    <location>
        <begin position="59"/>
        <end position="180"/>
    </location>
</feature>
<evidence type="ECO:0000313" key="4">
    <source>
        <dbReference type="Proteomes" id="UP000070096"/>
    </source>
</evidence>
<evidence type="ECO:0000313" key="3">
    <source>
        <dbReference type="EMBL" id="KXT70170.1"/>
    </source>
</evidence>
<gene>
    <name evidence="3" type="ORF">SGODD07_01640</name>
</gene>
<organism evidence="3 4">
    <name type="scientific">Streptococcus gordonii</name>
    <dbReference type="NCBI Taxonomy" id="1302"/>
    <lineage>
        <taxon>Bacteria</taxon>
        <taxon>Bacillati</taxon>
        <taxon>Bacillota</taxon>
        <taxon>Bacilli</taxon>
        <taxon>Lactobacillales</taxon>
        <taxon>Streptococcaceae</taxon>
        <taxon>Streptococcus</taxon>
    </lineage>
</organism>
<dbReference type="SUPFAM" id="SSF63411">
    <property type="entry name" value="LuxS/MPP-like metallohydrolase"/>
    <property type="match status" value="2"/>
</dbReference>
<evidence type="ECO:0000259" key="2">
    <source>
        <dbReference type="Pfam" id="PF05193"/>
    </source>
</evidence>
<dbReference type="PANTHER" id="PTHR11851">
    <property type="entry name" value="METALLOPROTEASE"/>
    <property type="match status" value="1"/>
</dbReference>
<evidence type="ECO:0000259" key="1">
    <source>
        <dbReference type="Pfam" id="PF00675"/>
    </source>
</evidence>
<name>A0A139N2D5_STRGN</name>
<reference evidence="3 4" key="1">
    <citation type="submission" date="2016-01" db="EMBL/GenBank/DDBJ databases">
        <title>Highly variable Streptococcus oralis are common among viridans streptococci isolated from primates.</title>
        <authorList>
            <person name="Denapaite D."/>
            <person name="Rieger M."/>
            <person name="Koendgen S."/>
            <person name="Brueckner R."/>
            <person name="Ochigava I."/>
            <person name="Kappeler P."/>
            <person name="Maetz-Rensing K."/>
            <person name="Leendertz F."/>
            <person name="Hakenbeck R."/>
        </authorList>
    </citation>
    <scope>NUCLEOTIDE SEQUENCE [LARGE SCALE GENOMIC DNA]</scope>
    <source>
        <strain evidence="3 4">DD07</strain>
    </source>
</reference>
<dbReference type="InterPro" id="IPR011249">
    <property type="entry name" value="Metalloenz_LuxS/M16"/>
</dbReference>
<dbReference type="Pfam" id="PF00675">
    <property type="entry name" value="Peptidase_M16"/>
    <property type="match status" value="1"/>
</dbReference>
<proteinExistence type="predicted"/>
<dbReference type="InterPro" id="IPR011765">
    <property type="entry name" value="Pept_M16_N"/>
</dbReference>
<dbReference type="AlphaFoldDB" id="A0A139N2D5"/>
<dbReference type="InterPro" id="IPR050361">
    <property type="entry name" value="MPP/UQCRC_Complex"/>
</dbReference>
<dbReference type="EMBL" id="LQRC01000219">
    <property type="protein sequence ID" value="KXT70170.1"/>
    <property type="molecule type" value="Genomic_DNA"/>
</dbReference>
<dbReference type="Pfam" id="PF05193">
    <property type="entry name" value="Peptidase_M16_C"/>
    <property type="match status" value="1"/>
</dbReference>
<dbReference type="Proteomes" id="UP000070096">
    <property type="component" value="Unassembled WGS sequence"/>
</dbReference>
<comment type="caution">
    <text evidence="3">The sequence shown here is derived from an EMBL/GenBank/DDBJ whole genome shotgun (WGS) entry which is preliminary data.</text>
</comment>
<dbReference type="PATRIC" id="fig|1302.21.peg.1818"/>
<dbReference type="InterPro" id="IPR007863">
    <property type="entry name" value="Peptidase_M16_C"/>
</dbReference>
<sequence length="431" mass="49804">MQNLTLKKIEYTAIGESLYRVILPNGLRLFLLPKTNFHETYGIMTVNFGSVDTYFVPRGTKQAIHYPAGIAHFLEHKLFEDENGNDLLQEFVDLGAESNAFTSFTKTSYLFSTTENVEECLELLQDLIGEAYFTEESVQREQGIIQQEIEMYQDNPDYRLFFSALANLYPGTALAQDIAGNRESIAEITVEDLDENFETFYHPSNMSLFLVGNFDLEKTVATISKQQNSYEIEDEKSAIKRRSLKLSPVVPTASMRMEVSRPKLAVAMRGNDKISKRKLFRYKLILKLLFDMMFGWTSKRYQKMYENGKIDASLTLEVEVEERFHFVMLTMDTQEPVALSHQIRTAIKEFAQDMDVTEEHLDIVKSEMYGDLMHGLNSLEYMATQYETLIDGENLFDLPKILQDIHLEDILEIGHEFIDHCDMIDFTIFPK</sequence>
<dbReference type="PANTHER" id="PTHR11851:SF134">
    <property type="entry name" value="ZINC-DEPENDENT PROTEASE"/>
    <property type="match status" value="1"/>
</dbReference>
<feature type="domain" description="Peptidase M16 C-terminal" evidence="2">
    <location>
        <begin position="188"/>
        <end position="367"/>
    </location>
</feature>
<dbReference type="NCBIfam" id="NF047421">
    <property type="entry name" value="YfmH_fam"/>
    <property type="match status" value="1"/>
</dbReference>
<protein>
    <submittedName>
        <fullName evidence="3">Peptidase, M16 family</fullName>
    </submittedName>
</protein>